<proteinExistence type="predicted"/>
<sequence length="222" mass="22929">MLVAGALILGLVACGKNNPGGGGGNGNGGNGDNGTTVTPVLTDAYNPDPSATESTDPRVPYKGDWVWVAKLPDGSYQQGVMTISERGQPTDQAKNGGFGSNSTCANDTCTTPTNETFAVVLSQVTNSGAQLRAILGSRLTMTDSDNKVTLNAKGRPVMSGAGTWEPTSQTAKVAFVQVDTNPDKSYGTVLSDVFTQAKTAADQVTAQRVQSLPSLDLDSILK</sequence>
<evidence type="ECO:0000313" key="3">
    <source>
        <dbReference type="Proteomes" id="UP001064971"/>
    </source>
</evidence>
<dbReference type="EMBL" id="AP026560">
    <property type="protein sequence ID" value="BDP41110.1"/>
    <property type="molecule type" value="Genomic_DNA"/>
</dbReference>
<reference evidence="2" key="1">
    <citation type="submission" date="2022-07" db="EMBL/GenBank/DDBJ databases">
        <title>Complete Genome Sequence of the Radioresistant Bacterium Deinococcus aetherius ST0316, Isolated from the Air Dust collected in Lower Stratosphere above Japan.</title>
        <authorList>
            <person name="Satoh K."/>
            <person name="Hagiwara K."/>
            <person name="Katsumata K."/>
            <person name="Kubo A."/>
            <person name="Yokobori S."/>
            <person name="Yamagishi A."/>
            <person name="Oono Y."/>
            <person name="Narumi I."/>
        </authorList>
    </citation>
    <scope>NUCLEOTIDE SEQUENCE</scope>
    <source>
        <strain evidence="2">ST0316</strain>
    </source>
</reference>
<feature type="region of interest" description="Disordered" evidence="1">
    <location>
        <begin position="21"/>
        <end position="59"/>
    </location>
</feature>
<dbReference type="Proteomes" id="UP001064971">
    <property type="component" value="Chromosome"/>
</dbReference>
<feature type="compositionally biased region" description="Gly residues" evidence="1">
    <location>
        <begin position="21"/>
        <end position="32"/>
    </location>
</feature>
<accession>A0ABN6RCL6</accession>
<evidence type="ECO:0008006" key="4">
    <source>
        <dbReference type="Google" id="ProtNLM"/>
    </source>
</evidence>
<name>A0ABN6RCL6_9DEIO</name>
<organism evidence="2 3">
    <name type="scientific">Deinococcus aetherius</name>
    <dbReference type="NCBI Taxonomy" id="200252"/>
    <lineage>
        <taxon>Bacteria</taxon>
        <taxon>Thermotogati</taxon>
        <taxon>Deinococcota</taxon>
        <taxon>Deinococci</taxon>
        <taxon>Deinococcales</taxon>
        <taxon>Deinococcaceae</taxon>
        <taxon>Deinococcus</taxon>
    </lineage>
</organism>
<evidence type="ECO:0000256" key="1">
    <source>
        <dbReference type="SAM" id="MobiDB-lite"/>
    </source>
</evidence>
<gene>
    <name evidence="2" type="ORF">DAETH_10790</name>
</gene>
<keyword evidence="3" id="KW-1185">Reference proteome</keyword>
<protein>
    <recommendedName>
        <fullName evidence="4">Lipoprotein</fullName>
    </recommendedName>
</protein>
<evidence type="ECO:0000313" key="2">
    <source>
        <dbReference type="EMBL" id="BDP41110.1"/>
    </source>
</evidence>